<evidence type="ECO:0000313" key="7">
    <source>
        <dbReference type="EMBL" id="KAB2336754.1"/>
    </source>
</evidence>
<evidence type="ECO:0000256" key="4">
    <source>
        <dbReference type="ARBA" id="ARBA00022807"/>
    </source>
</evidence>
<feature type="signal peptide" evidence="5">
    <location>
        <begin position="1"/>
        <end position="20"/>
    </location>
</feature>
<name>A0A6L3V693_9BACI</name>
<feature type="chain" id="PRO_5039377397" evidence="5">
    <location>
        <begin position="21"/>
        <end position="153"/>
    </location>
</feature>
<accession>A0A6L3V693</accession>
<keyword evidence="5" id="KW-0732">Signal</keyword>
<dbReference type="InterPro" id="IPR051202">
    <property type="entry name" value="Peptidase_C40"/>
</dbReference>
<evidence type="ECO:0000259" key="6">
    <source>
        <dbReference type="PROSITE" id="PS51935"/>
    </source>
</evidence>
<dbReference type="GO" id="GO:0008234">
    <property type="term" value="F:cysteine-type peptidase activity"/>
    <property type="evidence" value="ECO:0007669"/>
    <property type="project" value="UniProtKB-KW"/>
</dbReference>
<dbReference type="GO" id="GO:0006508">
    <property type="term" value="P:proteolysis"/>
    <property type="evidence" value="ECO:0007669"/>
    <property type="project" value="UniProtKB-KW"/>
</dbReference>
<keyword evidence="4" id="KW-0788">Thiol protease</keyword>
<dbReference type="AlphaFoldDB" id="A0A6L3V693"/>
<organism evidence="7 8">
    <name type="scientific">Cytobacillus depressus</name>
    <dbReference type="NCBI Taxonomy" id="1602942"/>
    <lineage>
        <taxon>Bacteria</taxon>
        <taxon>Bacillati</taxon>
        <taxon>Bacillota</taxon>
        <taxon>Bacilli</taxon>
        <taxon>Bacillales</taxon>
        <taxon>Bacillaceae</taxon>
        <taxon>Cytobacillus</taxon>
    </lineage>
</organism>
<keyword evidence="2" id="KW-0645">Protease</keyword>
<dbReference type="Proteomes" id="UP000481030">
    <property type="component" value="Unassembled WGS sequence"/>
</dbReference>
<evidence type="ECO:0000256" key="5">
    <source>
        <dbReference type="SAM" id="SignalP"/>
    </source>
</evidence>
<dbReference type="EMBL" id="WBOS01000003">
    <property type="protein sequence ID" value="KAB2336754.1"/>
    <property type="molecule type" value="Genomic_DNA"/>
</dbReference>
<sequence length="153" mass="16922">MMKKKIVCTFIALCALLSFAVPNGQAQENTRASLVKISQDYLKTPYKYGGTTSAGFDCSGFVLFIFKKFDISLPRRSADQATAGKAVKKEDLQPGDIVYFKNTPKSNVSHSGIYIGSNKFISSTTSHGIRIDSLNDPYYWGKRYAGARRVLSE</sequence>
<dbReference type="PANTHER" id="PTHR47053:SF1">
    <property type="entry name" value="MUREIN DD-ENDOPEPTIDASE MEPH-RELATED"/>
    <property type="match status" value="1"/>
</dbReference>
<feature type="domain" description="NlpC/P60" evidence="6">
    <location>
        <begin position="28"/>
        <end position="151"/>
    </location>
</feature>
<keyword evidence="3" id="KW-0378">Hydrolase</keyword>
<dbReference type="Gene3D" id="3.90.1720.10">
    <property type="entry name" value="endopeptidase domain like (from Nostoc punctiforme)"/>
    <property type="match status" value="1"/>
</dbReference>
<evidence type="ECO:0000256" key="2">
    <source>
        <dbReference type="ARBA" id="ARBA00022670"/>
    </source>
</evidence>
<evidence type="ECO:0000256" key="1">
    <source>
        <dbReference type="ARBA" id="ARBA00007074"/>
    </source>
</evidence>
<comment type="caution">
    <text evidence="7">The sequence shown here is derived from an EMBL/GenBank/DDBJ whole genome shotgun (WGS) entry which is preliminary data.</text>
</comment>
<evidence type="ECO:0000256" key="3">
    <source>
        <dbReference type="ARBA" id="ARBA00022801"/>
    </source>
</evidence>
<proteinExistence type="inferred from homology"/>
<evidence type="ECO:0000313" key="8">
    <source>
        <dbReference type="Proteomes" id="UP000481030"/>
    </source>
</evidence>
<dbReference type="SUPFAM" id="SSF54001">
    <property type="entry name" value="Cysteine proteinases"/>
    <property type="match status" value="1"/>
</dbReference>
<dbReference type="OrthoDB" id="9813368at2"/>
<comment type="similarity">
    <text evidence="1">Belongs to the peptidase C40 family.</text>
</comment>
<dbReference type="PROSITE" id="PS51935">
    <property type="entry name" value="NLPC_P60"/>
    <property type="match status" value="1"/>
</dbReference>
<keyword evidence="8" id="KW-1185">Reference proteome</keyword>
<dbReference type="PANTHER" id="PTHR47053">
    <property type="entry name" value="MUREIN DD-ENDOPEPTIDASE MEPH-RELATED"/>
    <property type="match status" value="1"/>
</dbReference>
<dbReference type="InterPro" id="IPR038765">
    <property type="entry name" value="Papain-like_cys_pep_sf"/>
</dbReference>
<gene>
    <name evidence="7" type="ORF">F7731_10395</name>
</gene>
<dbReference type="InterPro" id="IPR000064">
    <property type="entry name" value="NLP_P60_dom"/>
</dbReference>
<protein>
    <submittedName>
        <fullName evidence="7">NlpC/P60 family protein</fullName>
    </submittedName>
</protein>
<dbReference type="Pfam" id="PF00877">
    <property type="entry name" value="NLPC_P60"/>
    <property type="match status" value="1"/>
</dbReference>
<reference evidence="7 8" key="1">
    <citation type="journal article" date="2016" name="Antonie Van Leeuwenhoek">
        <title>Bacillus depressus sp. nov., isolated from soil of a sunflower field.</title>
        <authorList>
            <person name="Wei X."/>
            <person name="Xin D."/>
            <person name="Xin Y."/>
            <person name="Zhang H."/>
            <person name="Wang T."/>
            <person name="Zhang J."/>
        </authorList>
    </citation>
    <scope>NUCLEOTIDE SEQUENCE [LARGE SCALE GENOMIC DNA]</scope>
    <source>
        <strain evidence="7 8">BZ1</strain>
    </source>
</reference>